<proteinExistence type="predicted"/>
<dbReference type="EMBL" id="BART01036325">
    <property type="protein sequence ID" value="GAH09835.1"/>
    <property type="molecule type" value="Genomic_DNA"/>
</dbReference>
<reference evidence="1" key="1">
    <citation type="journal article" date="2014" name="Front. Microbiol.">
        <title>High frequency of phylogenetically diverse reductive dehalogenase-homologous genes in deep subseafloor sedimentary metagenomes.</title>
        <authorList>
            <person name="Kawai M."/>
            <person name="Futagami T."/>
            <person name="Toyoda A."/>
            <person name="Takaki Y."/>
            <person name="Nishi S."/>
            <person name="Hori S."/>
            <person name="Arai W."/>
            <person name="Tsubouchi T."/>
            <person name="Morono Y."/>
            <person name="Uchiyama I."/>
            <person name="Ito T."/>
            <person name="Fujiyama A."/>
            <person name="Inagaki F."/>
            <person name="Takami H."/>
        </authorList>
    </citation>
    <scope>NUCLEOTIDE SEQUENCE</scope>
    <source>
        <strain evidence="1">Expedition CK06-06</strain>
    </source>
</reference>
<dbReference type="Gene3D" id="2.40.10.10">
    <property type="entry name" value="Trypsin-like serine proteases"/>
    <property type="match status" value="1"/>
</dbReference>
<dbReference type="InterPro" id="IPR043504">
    <property type="entry name" value="Peptidase_S1_PA_chymotrypsin"/>
</dbReference>
<accession>X1DNJ7</accession>
<protein>
    <submittedName>
        <fullName evidence="1">Uncharacterized protein</fullName>
    </submittedName>
</protein>
<comment type="caution">
    <text evidence="1">The sequence shown here is derived from an EMBL/GenBank/DDBJ whole genome shotgun (WGS) entry which is preliminary data.</text>
</comment>
<feature type="non-terminal residue" evidence="1">
    <location>
        <position position="1"/>
    </location>
</feature>
<evidence type="ECO:0000313" key="1">
    <source>
        <dbReference type="EMBL" id="GAH09835.1"/>
    </source>
</evidence>
<sequence>SHKTGRTSCHNKASVTLTSAYEIVNYGNYYVAFDDVIVTNHMLEPGDSGSAVFKEEK</sequence>
<name>X1DNJ7_9ZZZZ</name>
<gene>
    <name evidence="1" type="ORF">S01H4_61310</name>
</gene>
<organism evidence="1">
    <name type="scientific">marine sediment metagenome</name>
    <dbReference type="NCBI Taxonomy" id="412755"/>
    <lineage>
        <taxon>unclassified sequences</taxon>
        <taxon>metagenomes</taxon>
        <taxon>ecological metagenomes</taxon>
    </lineage>
</organism>
<dbReference type="AlphaFoldDB" id="X1DNJ7"/>